<accession>A0AA97FIW2</accession>
<dbReference type="PANTHER" id="PTHR45947:SF3">
    <property type="entry name" value="SULFOQUINOVOSYL TRANSFERASE SQD2"/>
    <property type="match status" value="1"/>
</dbReference>
<dbReference type="Pfam" id="PF13579">
    <property type="entry name" value="Glyco_trans_4_4"/>
    <property type="match status" value="1"/>
</dbReference>
<gene>
    <name evidence="5" type="ORF">N8K70_13310</name>
</gene>
<dbReference type="GO" id="GO:1901137">
    <property type="term" value="P:carbohydrate derivative biosynthetic process"/>
    <property type="evidence" value="ECO:0007669"/>
    <property type="project" value="UniProtKB-ARBA"/>
</dbReference>
<dbReference type="SUPFAM" id="SSF53756">
    <property type="entry name" value="UDP-Glycosyltransferase/glycogen phosphorylase"/>
    <property type="match status" value="1"/>
</dbReference>
<dbReference type="Pfam" id="PF13692">
    <property type="entry name" value="Glyco_trans_1_4"/>
    <property type="match status" value="1"/>
</dbReference>
<dbReference type="Proteomes" id="UP001305498">
    <property type="component" value="Chromosome"/>
</dbReference>
<sequence>MTDKREPGSPLRVLHATEAMGGGIVSIVDSISRRQVEAGASVTVLYTVRPDTPSPEVMRERFHPDVSLREPLSGGSTLRDIPLMMRELRRLARRHEYDVIHLHSSIAGVAGRLALVGVRASLFYSPHGFAFLRESSPALVRSFYRTLEQIFARKGTLIVTSAGEVELARERLRAPRVEYLQSGVPESSLVVRKERASGPVLVTMTGRITYQKAPWRFAAVARALEGRARFLWVGGGSAEDAANWIGDAPVELREWATPDELEDIFADTDIFLFPTLWEGMALSLIQAQGRGIPAVTTDVVGNRDTVLDGVTGFVRDTDEQLIEATRRLIDDPDLRRSMGAAAVERVRESFTDDGIGEDSVEIYRRHRA</sequence>
<dbReference type="GO" id="GO:0016758">
    <property type="term" value="F:hexosyltransferase activity"/>
    <property type="evidence" value="ECO:0007669"/>
    <property type="project" value="TreeGrafter"/>
</dbReference>
<dbReference type="InterPro" id="IPR050194">
    <property type="entry name" value="Glycosyltransferase_grp1"/>
</dbReference>
<dbReference type="InterPro" id="IPR028098">
    <property type="entry name" value="Glyco_trans_4-like_N"/>
</dbReference>
<reference evidence="5 6" key="1">
    <citation type="submission" date="2023-02" db="EMBL/GenBank/DDBJ databases">
        <title>Microbacterium betulae sp. nov., isolated from birch wood.</title>
        <authorList>
            <person name="Pasciak M."/>
            <person name="Pawlik K.J."/>
            <person name="Martynowski D."/>
            <person name="Laczmanski L."/>
            <person name="Ciekot J."/>
            <person name="Szponar B."/>
            <person name="Wojcik-Fatla A."/>
            <person name="Mackiewicz B."/>
            <person name="Farian E."/>
            <person name="Cholewa G."/>
            <person name="Cholewa A."/>
            <person name="Dutkiewicz J."/>
        </authorList>
    </citation>
    <scope>NUCLEOTIDE SEQUENCE [LARGE SCALE GENOMIC DNA]</scope>
    <source>
        <strain evidence="5 6">AB</strain>
    </source>
</reference>
<evidence type="ECO:0000256" key="3">
    <source>
        <dbReference type="ARBA" id="ARBA00022679"/>
    </source>
</evidence>
<evidence type="ECO:0000313" key="5">
    <source>
        <dbReference type="EMBL" id="WOF22357.1"/>
    </source>
</evidence>
<evidence type="ECO:0000259" key="4">
    <source>
        <dbReference type="Pfam" id="PF13579"/>
    </source>
</evidence>
<keyword evidence="2" id="KW-0328">Glycosyltransferase</keyword>
<keyword evidence="6" id="KW-1185">Reference proteome</keyword>
<dbReference type="RefSeq" id="WP_317138829.1">
    <property type="nucleotide sequence ID" value="NZ_CP118157.1"/>
</dbReference>
<dbReference type="KEGG" id="mbet:N8K70_13310"/>
<dbReference type="Gene3D" id="3.40.50.2000">
    <property type="entry name" value="Glycogen Phosphorylase B"/>
    <property type="match status" value="2"/>
</dbReference>
<dbReference type="AlphaFoldDB" id="A0AA97FIW2"/>
<feature type="domain" description="Glycosyltransferase subfamily 4-like N-terminal" evidence="4">
    <location>
        <begin position="22"/>
        <end position="178"/>
    </location>
</feature>
<proteinExistence type="predicted"/>
<keyword evidence="3" id="KW-0808">Transferase</keyword>
<dbReference type="EMBL" id="CP118157">
    <property type="protein sequence ID" value="WOF22357.1"/>
    <property type="molecule type" value="Genomic_DNA"/>
</dbReference>
<evidence type="ECO:0000256" key="1">
    <source>
        <dbReference type="ARBA" id="ARBA00021292"/>
    </source>
</evidence>
<evidence type="ECO:0000313" key="6">
    <source>
        <dbReference type="Proteomes" id="UP001305498"/>
    </source>
</evidence>
<organism evidence="5 6">
    <name type="scientific">Microbacterium betulae</name>
    <dbReference type="NCBI Taxonomy" id="2981139"/>
    <lineage>
        <taxon>Bacteria</taxon>
        <taxon>Bacillati</taxon>
        <taxon>Actinomycetota</taxon>
        <taxon>Actinomycetes</taxon>
        <taxon>Micrococcales</taxon>
        <taxon>Microbacteriaceae</taxon>
        <taxon>Microbacterium</taxon>
    </lineage>
</organism>
<name>A0AA97FIW2_9MICO</name>
<dbReference type="PANTHER" id="PTHR45947">
    <property type="entry name" value="SULFOQUINOVOSYL TRANSFERASE SQD2"/>
    <property type="match status" value="1"/>
</dbReference>
<protein>
    <recommendedName>
        <fullName evidence="1">D-inositol 3-phosphate glycosyltransferase</fullName>
    </recommendedName>
</protein>
<evidence type="ECO:0000256" key="2">
    <source>
        <dbReference type="ARBA" id="ARBA00022676"/>
    </source>
</evidence>